<reference evidence="1" key="1">
    <citation type="submission" date="2020-11" db="EMBL/GenBank/DDBJ databases">
        <authorList>
            <person name="Tran Van P."/>
        </authorList>
    </citation>
    <scope>NUCLEOTIDE SEQUENCE</scope>
</reference>
<dbReference type="AlphaFoldDB" id="A0A7R9CLH9"/>
<accession>A0A7R9CLH9</accession>
<protein>
    <submittedName>
        <fullName evidence="1">Uncharacterized protein</fullName>
    </submittedName>
</protein>
<name>A0A7R9CLH9_TIMPO</name>
<organism evidence="1">
    <name type="scientific">Timema poppense</name>
    <name type="common">Walking stick</name>
    <dbReference type="NCBI Taxonomy" id="170557"/>
    <lineage>
        <taxon>Eukaryota</taxon>
        <taxon>Metazoa</taxon>
        <taxon>Ecdysozoa</taxon>
        <taxon>Arthropoda</taxon>
        <taxon>Hexapoda</taxon>
        <taxon>Insecta</taxon>
        <taxon>Pterygota</taxon>
        <taxon>Neoptera</taxon>
        <taxon>Polyneoptera</taxon>
        <taxon>Phasmatodea</taxon>
        <taxon>Timematodea</taxon>
        <taxon>Timematoidea</taxon>
        <taxon>Timematidae</taxon>
        <taxon>Timema</taxon>
    </lineage>
</organism>
<gene>
    <name evidence="1" type="ORF">TPSB3V08_LOCUS1048</name>
</gene>
<evidence type="ECO:0000313" key="1">
    <source>
        <dbReference type="EMBL" id="CAD7397235.1"/>
    </source>
</evidence>
<sequence>MEQRDTRLTVSNNFTIDVQSYAQEMYTSLIQRAVAAGGNGRESLNNTQIELEGIYFLNLSNRYVEDTKDFQLFRDATQFVNATSRNPVVLVHFLYPELTMYSNFTLTNQDGENICNGQIVTIVTNYTFQYELYTTIRKDGVLDSYFDQISVQNTGSLTQNVVVEEGEVDEDINESILAAVSNDYSTNVAVDIEHGITYFAEFAYQDVDLTDLSDVTPTTRLGVTYPSLLCARLSPGDAGETLNSTLHLDPHSVTSSYCDDGICVATITLNNQRLKTSRMDYSFSATSLSTNESSNGNVSVITVDPSFEMLLPNSCLVVRLTRKRRSQGIWTKSQPSLNAAEMSYRLTFAELTSTCDKDYTVGSLNAESGVCWY</sequence>
<dbReference type="EMBL" id="OD000361">
    <property type="protein sequence ID" value="CAD7397235.1"/>
    <property type="molecule type" value="Genomic_DNA"/>
</dbReference>
<proteinExistence type="predicted"/>